<evidence type="ECO:0000313" key="6">
    <source>
        <dbReference type="EMBL" id="RZF37047.1"/>
    </source>
</evidence>
<dbReference type="InterPro" id="IPR006689">
    <property type="entry name" value="Small_GTPase_ARF/SAR"/>
</dbReference>
<keyword evidence="2 3" id="KW-0342">GTP-binding</keyword>
<dbReference type="GO" id="GO:1905515">
    <property type="term" value="P:non-motile cilium assembly"/>
    <property type="evidence" value="ECO:0007669"/>
    <property type="project" value="TreeGrafter"/>
</dbReference>
<dbReference type="GO" id="GO:0005525">
    <property type="term" value="F:GTP binding"/>
    <property type="evidence" value="ECO:0007669"/>
    <property type="project" value="UniProtKB-KW"/>
</dbReference>
<dbReference type="GO" id="GO:0051649">
    <property type="term" value="P:establishment of localization in cell"/>
    <property type="evidence" value="ECO:0007669"/>
    <property type="project" value="UniProtKB-ARBA"/>
</dbReference>
<dbReference type="GO" id="GO:0046872">
    <property type="term" value="F:metal ion binding"/>
    <property type="evidence" value="ECO:0007669"/>
    <property type="project" value="UniProtKB-KW"/>
</dbReference>
<dbReference type="AlphaFoldDB" id="A0A482WTY4"/>
<keyword evidence="4" id="KW-0479">Metal-binding</keyword>
<gene>
    <name evidence="6" type="ORF">LSTR_LSTR012390</name>
</gene>
<dbReference type="GO" id="GO:0097730">
    <property type="term" value="C:non-motile cilium"/>
    <property type="evidence" value="ECO:0007669"/>
    <property type="project" value="TreeGrafter"/>
</dbReference>
<protein>
    <recommendedName>
        <fullName evidence="8">ADP-ribosylation factor-like protein 13B</fullName>
    </recommendedName>
</protein>
<evidence type="ECO:0000256" key="2">
    <source>
        <dbReference type="ARBA" id="ARBA00023134"/>
    </source>
</evidence>
<dbReference type="GO" id="GO:0097500">
    <property type="term" value="P:receptor localization to non-motile cilium"/>
    <property type="evidence" value="ECO:0007669"/>
    <property type="project" value="TreeGrafter"/>
</dbReference>
<feature type="binding site" evidence="4">
    <location>
        <position position="53"/>
    </location>
    <ligand>
        <name>Mg(2+)</name>
        <dbReference type="ChEBI" id="CHEBI:18420"/>
    </ligand>
</feature>
<dbReference type="Proteomes" id="UP000291343">
    <property type="component" value="Unassembled WGS sequence"/>
</dbReference>
<dbReference type="SMART" id="SM00177">
    <property type="entry name" value="ARF"/>
    <property type="match status" value="1"/>
</dbReference>
<feature type="binding site" evidence="4">
    <location>
        <position position="36"/>
    </location>
    <ligand>
        <name>Mg(2+)</name>
        <dbReference type="ChEBI" id="CHEBI:18420"/>
    </ligand>
</feature>
<dbReference type="GO" id="GO:0003924">
    <property type="term" value="F:GTPase activity"/>
    <property type="evidence" value="ECO:0007669"/>
    <property type="project" value="InterPro"/>
</dbReference>
<dbReference type="OrthoDB" id="14717at2759"/>
<dbReference type="SUPFAM" id="SSF52540">
    <property type="entry name" value="P-loop containing nucleoside triphosphate hydrolases"/>
    <property type="match status" value="1"/>
</dbReference>
<dbReference type="EMBL" id="QKKF02025379">
    <property type="protein sequence ID" value="RZF37047.1"/>
    <property type="molecule type" value="Genomic_DNA"/>
</dbReference>
<feature type="binding site" evidence="3">
    <location>
        <begin position="131"/>
        <end position="134"/>
    </location>
    <ligand>
        <name>GTP</name>
        <dbReference type="ChEBI" id="CHEBI:37565"/>
    </ligand>
</feature>
<feature type="binding site" evidence="3">
    <location>
        <position position="75"/>
    </location>
    <ligand>
        <name>GTP</name>
        <dbReference type="ChEBI" id="CHEBI:37565"/>
    </ligand>
</feature>
<evidence type="ECO:0000256" key="3">
    <source>
        <dbReference type="PIRSR" id="PIRSR606689-1"/>
    </source>
</evidence>
<dbReference type="GO" id="GO:0060170">
    <property type="term" value="C:ciliary membrane"/>
    <property type="evidence" value="ECO:0007669"/>
    <property type="project" value="TreeGrafter"/>
</dbReference>
<dbReference type="InterPro" id="IPR051995">
    <property type="entry name" value="Ciliary_GTPase"/>
</dbReference>
<proteinExistence type="predicted"/>
<dbReference type="STRING" id="195883.A0A482WTY4"/>
<name>A0A482WTY4_LAOST</name>
<dbReference type="Pfam" id="PF00025">
    <property type="entry name" value="Arf"/>
    <property type="match status" value="1"/>
</dbReference>
<dbReference type="InterPro" id="IPR027417">
    <property type="entry name" value="P-loop_NTPase"/>
</dbReference>
<keyword evidence="1 3" id="KW-0547">Nucleotide-binding</keyword>
<dbReference type="PRINTS" id="PR00328">
    <property type="entry name" value="SAR1GTPBP"/>
</dbReference>
<dbReference type="SMR" id="A0A482WTY4"/>
<reference evidence="6 7" key="1">
    <citation type="journal article" date="2017" name="Gigascience">
        <title>Genome sequence of the small brown planthopper, Laodelphax striatellus.</title>
        <authorList>
            <person name="Zhu J."/>
            <person name="Jiang F."/>
            <person name="Wang X."/>
            <person name="Yang P."/>
            <person name="Bao Y."/>
            <person name="Zhao W."/>
            <person name="Wang W."/>
            <person name="Lu H."/>
            <person name="Wang Q."/>
            <person name="Cui N."/>
            <person name="Li J."/>
            <person name="Chen X."/>
            <person name="Luo L."/>
            <person name="Yu J."/>
            <person name="Kang L."/>
            <person name="Cui F."/>
        </authorList>
    </citation>
    <scope>NUCLEOTIDE SEQUENCE [LARGE SCALE GENOMIC DNA]</scope>
    <source>
        <strain evidence="6">Lst14</strain>
    </source>
</reference>
<dbReference type="InterPro" id="IPR005225">
    <property type="entry name" value="Small_GTP-bd"/>
</dbReference>
<keyword evidence="4" id="KW-0460">Magnesium</keyword>
<feature type="binding site" evidence="3">
    <location>
        <begin position="29"/>
        <end position="36"/>
    </location>
    <ligand>
        <name>GTP</name>
        <dbReference type="ChEBI" id="CHEBI:37565"/>
    </ligand>
</feature>
<evidence type="ECO:0000256" key="5">
    <source>
        <dbReference type="SAM" id="MobiDB-lite"/>
    </source>
</evidence>
<dbReference type="InParanoid" id="A0A482WTY4"/>
<dbReference type="Gene3D" id="3.40.50.300">
    <property type="entry name" value="P-loop containing nucleotide triphosphate hydrolases"/>
    <property type="match status" value="1"/>
</dbReference>
<feature type="region of interest" description="Disordered" evidence="5">
    <location>
        <begin position="230"/>
        <end position="258"/>
    </location>
</feature>
<evidence type="ECO:0008006" key="8">
    <source>
        <dbReference type="Google" id="ProtNLM"/>
    </source>
</evidence>
<dbReference type="PANTHER" id="PTHR46090">
    <property type="entry name" value="ADP-RIBOSYLATION FACTOR-LIKE PROTEIN 13B"/>
    <property type="match status" value="1"/>
</dbReference>
<dbReference type="PANTHER" id="PTHR46090:SF2">
    <property type="entry name" value="ADP-RIBOSYLATION FACTOR-LIKE PROTEIN 13B"/>
    <property type="match status" value="1"/>
</dbReference>
<accession>A0A482WTY4</accession>
<sequence>MGNCCRSFNLIRRYSSRIRNRKIVLLLVGLDNAGKSCAAKGLSKEPVEDVVPTVGFNSVKLSHRGHQVIIYDLGGGKQIRDIWHRYFADVHGVIFVVDASDLGRLDECRKVLTELLKNEKLAGKPVLMLANKQDKEGALDELDIVERLNVEQLVNLQQCPTLVETCSAAAPVPNRRKRKLDSGINNGYKWLLRRIISDYDHLNARVLEDQEEQKIALALEREARRIRIKEERRARGDQSSSEDSSDHENHQNSNPFQPIHMLVEENEKKEKGKAAMQNGGPKMDKTVFTNGNITGVIDLESPSQSSLNKNDENTVSAVEGVKEQFRQKSASQKKRRKMGFKNNKTAPMAEATTMQENRNPTEENSHKLNELPPIKTSQVTWAQISNLGKANGAANETSLWDLGRSLEVVMAPNGFVHRSDSPSIDSDANDVVVAHIR</sequence>
<dbReference type="SMART" id="SM00178">
    <property type="entry name" value="SAR"/>
    <property type="match status" value="1"/>
</dbReference>
<evidence type="ECO:0000256" key="4">
    <source>
        <dbReference type="PIRSR" id="PIRSR606689-2"/>
    </source>
</evidence>
<organism evidence="6 7">
    <name type="scientific">Laodelphax striatellus</name>
    <name type="common">Small brown planthopper</name>
    <name type="synonym">Delphax striatella</name>
    <dbReference type="NCBI Taxonomy" id="195883"/>
    <lineage>
        <taxon>Eukaryota</taxon>
        <taxon>Metazoa</taxon>
        <taxon>Ecdysozoa</taxon>
        <taxon>Arthropoda</taxon>
        <taxon>Hexapoda</taxon>
        <taxon>Insecta</taxon>
        <taxon>Pterygota</taxon>
        <taxon>Neoptera</taxon>
        <taxon>Paraneoptera</taxon>
        <taxon>Hemiptera</taxon>
        <taxon>Auchenorrhyncha</taxon>
        <taxon>Fulgoroidea</taxon>
        <taxon>Delphacidae</taxon>
        <taxon>Criomorphinae</taxon>
        <taxon>Laodelphax</taxon>
    </lineage>
</organism>
<dbReference type="NCBIfam" id="TIGR00231">
    <property type="entry name" value="small_GTP"/>
    <property type="match status" value="1"/>
</dbReference>
<evidence type="ECO:0000313" key="7">
    <source>
        <dbReference type="Proteomes" id="UP000291343"/>
    </source>
</evidence>
<dbReference type="PROSITE" id="PS51417">
    <property type="entry name" value="ARF"/>
    <property type="match status" value="1"/>
</dbReference>
<dbReference type="GO" id="GO:0016192">
    <property type="term" value="P:vesicle-mediated transport"/>
    <property type="evidence" value="ECO:0007669"/>
    <property type="project" value="UniProtKB-ARBA"/>
</dbReference>
<evidence type="ECO:0000256" key="1">
    <source>
        <dbReference type="ARBA" id="ARBA00022741"/>
    </source>
</evidence>
<dbReference type="FunFam" id="3.40.50.300:FF:000415">
    <property type="entry name" value="ADP-ribosylation factor-like GTPase 13B"/>
    <property type="match status" value="1"/>
</dbReference>
<keyword evidence="7" id="KW-1185">Reference proteome</keyword>
<comment type="caution">
    <text evidence="6">The sequence shown here is derived from an EMBL/GenBank/DDBJ whole genome shotgun (WGS) entry which is preliminary data.</text>
</comment>